<dbReference type="Pfam" id="PF20082">
    <property type="entry name" value="DUF6476"/>
    <property type="match status" value="1"/>
</dbReference>
<keyword evidence="3" id="KW-1185">Reference proteome</keyword>
<evidence type="ECO:0000256" key="1">
    <source>
        <dbReference type="SAM" id="Phobius"/>
    </source>
</evidence>
<gene>
    <name evidence="2" type="ORF">JQV55_05945</name>
</gene>
<sequence>MDDPIEPANLRFLRRLVTVLTVVMIAGVIVVIGLLVTRLNRKAPALPDQITLPAGKTAHAFTQGPDWYAIVTSDNEILIYDRLTGGLRQTLQID</sequence>
<keyword evidence="1" id="KW-1133">Transmembrane helix</keyword>
<evidence type="ECO:0000313" key="2">
    <source>
        <dbReference type="EMBL" id="MBM1713097.1"/>
    </source>
</evidence>
<name>A0AAE3B596_9RHOB</name>
<protein>
    <submittedName>
        <fullName evidence="2">Uncharacterized protein</fullName>
    </submittedName>
</protein>
<keyword evidence="1" id="KW-0472">Membrane</keyword>
<feature type="transmembrane region" description="Helical" evidence="1">
    <location>
        <begin position="12"/>
        <end position="36"/>
    </location>
</feature>
<accession>A0AAE3B596</accession>
<evidence type="ECO:0000313" key="3">
    <source>
        <dbReference type="Proteomes" id="UP000732193"/>
    </source>
</evidence>
<reference evidence="2 3" key="1">
    <citation type="submission" date="2021-01" db="EMBL/GenBank/DDBJ databases">
        <title>Diatom-associated Roseobacters Show Island Model of Population Structure.</title>
        <authorList>
            <person name="Qu L."/>
            <person name="Feng X."/>
            <person name="Chen Y."/>
            <person name="Li L."/>
            <person name="Wang X."/>
            <person name="Hu Z."/>
            <person name="Wang H."/>
            <person name="Luo H."/>
        </authorList>
    </citation>
    <scope>NUCLEOTIDE SEQUENCE [LARGE SCALE GENOMIC DNA]</scope>
    <source>
        <strain evidence="2 3">TR60-84</strain>
    </source>
</reference>
<dbReference type="AlphaFoldDB" id="A0AAE3B596"/>
<dbReference type="EMBL" id="JAFBRM010000001">
    <property type="protein sequence ID" value="MBM1713097.1"/>
    <property type="molecule type" value="Genomic_DNA"/>
</dbReference>
<dbReference type="Proteomes" id="UP000732193">
    <property type="component" value="Unassembled WGS sequence"/>
</dbReference>
<dbReference type="RefSeq" id="WP_064223160.1">
    <property type="nucleotide sequence ID" value="NZ_CANKZB010000002.1"/>
</dbReference>
<organism evidence="2 3">
    <name type="scientific">Sulfitobacter geojensis</name>
    <dbReference type="NCBI Taxonomy" id="1342299"/>
    <lineage>
        <taxon>Bacteria</taxon>
        <taxon>Pseudomonadati</taxon>
        <taxon>Pseudomonadota</taxon>
        <taxon>Alphaproteobacteria</taxon>
        <taxon>Rhodobacterales</taxon>
        <taxon>Roseobacteraceae</taxon>
        <taxon>Sulfitobacter</taxon>
    </lineage>
</organism>
<keyword evidence="1" id="KW-0812">Transmembrane</keyword>
<dbReference type="InterPro" id="IPR045519">
    <property type="entry name" value="DUF6476"/>
</dbReference>
<proteinExistence type="predicted"/>
<comment type="caution">
    <text evidence="2">The sequence shown here is derived from an EMBL/GenBank/DDBJ whole genome shotgun (WGS) entry which is preliminary data.</text>
</comment>